<dbReference type="EMBL" id="JANEYF010003408">
    <property type="protein sequence ID" value="KAJ8936550.1"/>
    <property type="molecule type" value="Genomic_DNA"/>
</dbReference>
<evidence type="ECO:0000313" key="3">
    <source>
        <dbReference type="Proteomes" id="UP001162156"/>
    </source>
</evidence>
<dbReference type="GO" id="GO:0016485">
    <property type="term" value="P:protein processing"/>
    <property type="evidence" value="ECO:0007669"/>
    <property type="project" value="TreeGrafter"/>
</dbReference>
<proteinExistence type="predicted"/>
<organism evidence="2 3">
    <name type="scientific">Rhamnusium bicolor</name>
    <dbReference type="NCBI Taxonomy" id="1586634"/>
    <lineage>
        <taxon>Eukaryota</taxon>
        <taxon>Metazoa</taxon>
        <taxon>Ecdysozoa</taxon>
        <taxon>Arthropoda</taxon>
        <taxon>Hexapoda</taxon>
        <taxon>Insecta</taxon>
        <taxon>Pterygota</taxon>
        <taxon>Neoptera</taxon>
        <taxon>Endopterygota</taxon>
        <taxon>Coleoptera</taxon>
        <taxon>Polyphaga</taxon>
        <taxon>Cucujiformia</taxon>
        <taxon>Chrysomeloidea</taxon>
        <taxon>Cerambycidae</taxon>
        <taxon>Lepturinae</taxon>
        <taxon>Rhagiini</taxon>
        <taxon>Rhamnusium</taxon>
    </lineage>
</organism>
<keyword evidence="3" id="KW-1185">Reference proteome</keyword>
<reference evidence="2" key="1">
    <citation type="journal article" date="2023" name="Insect Mol. Biol.">
        <title>Genome sequencing provides insights into the evolution of gene families encoding plant cell wall-degrading enzymes in longhorned beetles.</title>
        <authorList>
            <person name="Shin N.R."/>
            <person name="Okamura Y."/>
            <person name="Kirsch R."/>
            <person name="Pauchet Y."/>
        </authorList>
    </citation>
    <scope>NUCLEOTIDE SEQUENCE</scope>
    <source>
        <strain evidence="2">RBIC_L_NR</strain>
    </source>
</reference>
<dbReference type="InterPro" id="IPR018497">
    <property type="entry name" value="Peptidase_M13_C"/>
</dbReference>
<dbReference type="PROSITE" id="PS51885">
    <property type="entry name" value="NEPRILYSIN"/>
    <property type="match status" value="1"/>
</dbReference>
<comment type="caution">
    <text evidence="2">The sequence shown here is derived from an EMBL/GenBank/DDBJ whole genome shotgun (WGS) entry which is preliminary data.</text>
</comment>
<protein>
    <recommendedName>
        <fullName evidence="1">Peptidase M13 C-terminal domain-containing protein</fullName>
    </recommendedName>
</protein>
<dbReference type="PANTHER" id="PTHR11733">
    <property type="entry name" value="ZINC METALLOPROTEASE FAMILY M13 NEPRILYSIN-RELATED"/>
    <property type="match status" value="1"/>
</dbReference>
<evidence type="ECO:0000259" key="1">
    <source>
        <dbReference type="Pfam" id="PF01431"/>
    </source>
</evidence>
<dbReference type="Pfam" id="PF01431">
    <property type="entry name" value="Peptidase_M13"/>
    <property type="match status" value="1"/>
</dbReference>
<dbReference type="GO" id="GO:0004222">
    <property type="term" value="F:metalloendopeptidase activity"/>
    <property type="evidence" value="ECO:0007669"/>
    <property type="project" value="InterPro"/>
</dbReference>
<dbReference type="SUPFAM" id="SSF55486">
    <property type="entry name" value="Metalloproteases ('zincins'), catalytic domain"/>
    <property type="match status" value="1"/>
</dbReference>
<dbReference type="PANTHER" id="PTHR11733:SF133">
    <property type="entry name" value="PHOSPHATE-REGULATING NEUTRAL ENDOPEPTIDASE PHEX"/>
    <property type="match status" value="1"/>
</dbReference>
<feature type="domain" description="Peptidase M13 C-terminal" evidence="1">
    <location>
        <begin position="7"/>
        <end position="114"/>
    </location>
</feature>
<gene>
    <name evidence="2" type="ORF">NQ314_012290</name>
</gene>
<name>A0AAV8XCY5_9CUCU</name>
<dbReference type="GO" id="GO:0005886">
    <property type="term" value="C:plasma membrane"/>
    <property type="evidence" value="ECO:0007669"/>
    <property type="project" value="TreeGrafter"/>
</dbReference>
<dbReference type="InterPro" id="IPR000718">
    <property type="entry name" value="Peptidase_M13"/>
</dbReference>
<dbReference type="AlphaFoldDB" id="A0AAV8XCY5"/>
<evidence type="ECO:0000313" key="2">
    <source>
        <dbReference type="EMBL" id="KAJ8936550.1"/>
    </source>
</evidence>
<dbReference type="InterPro" id="IPR024079">
    <property type="entry name" value="MetalloPept_cat_dom_sf"/>
</dbReference>
<dbReference type="Proteomes" id="UP001162156">
    <property type="component" value="Unassembled WGS sequence"/>
</dbReference>
<dbReference type="Gene3D" id="3.40.390.10">
    <property type="entry name" value="Collagenase (Catalytic Domain)"/>
    <property type="match status" value="1"/>
</dbReference>
<sequence length="116" mass="13291">MEKNGSMFEENLADFSGVNFAYRAYQNWVSKNGHENSLPGIKYTPNQLFWIMTSTYLCYGPRLEEKNEATTNVLKKHGVPSFRVIGPLRNSPYFAHDFNCPVGSSMNPKNKCRIFT</sequence>
<accession>A0AAV8XCY5</accession>